<proteinExistence type="predicted"/>
<dbReference type="Pfam" id="PF01180">
    <property type="entry name" value="DHO_dh"/>
    <property type="match status" value="1"/>
</dbReference>
<dbReference type="AlphaFoldDB" id="A0A1X1QW69"/>
<keyword evidence="5" id="KW-0665">Pyrimidine biosynthesis</keyword>
<dbReference type="GO" id="GO:0044205">
    <property type="term" value="P:'de novo' UMP biosynthetic process"/>
    <property type="evidence" value="ECO:0007669"/>
    <property type="project" value="UniProtKB-UniPathway"/>
</dbReference>
<evidence type="ECO:0000256" key="1">
    <source>
        <dbReference type="ARBA" id="ARBA00001917"/>
    </source>
</evidence>
<keyword evidence="8" id="KW-1185">Reference proteome</keyword>
<dbReference type="PANTHER" id="PTHR48109">
    <property type="entry name" value="DIHYDROOROTATE DEHYDROGENASE (QUINONE), MITOCHONDRIAL-RELATED"/>
    <property type="match status" value="1"/>
</dbReference>
<dbReference type="GO" id="GO:0006207">
    <property type="term" value="P:'de novo' pyrimidine nucleobase biosynthetic process"/>
    <property type="evidence" value="ECO:0007669"/>
    <property type="project" value="TreeGrafter"/>
</dbReference>
<gene>
    <name evidence="7" type="ORF">AWC04_19795</name>
</gene>
<dbReference type="OrthoDB" id="9794954at2"/>
<evidence type="ECO:0000256" key="3">
    <source>
        <dbReference type="ARBA" id="ARBA00022630"/>
    </source>
</evidence>
<dbReference type="SUPFAM" id="SSF51395">
    <property type="entry name" value="FMN-linked oxidoreductases"/>
    <property type="match status" value="1"/>
</dbReference>
<evidence type="ECO:0000256" key="6">
    <source>
        <dbReference type="ARBA" id="ARBA00023002"/>
    </source>
</evidence>
<dbReference type="UniPathway" id="UPA00070"/>
<dbReference type="InterPro" id="IPR013785">
    <property type="entry name" value="Aldolase_TIM"/>
</dbReference>
<evidence type="ECO:0000313" key="7">
    <source>
        <dbReference type="EMBL" id="ORU95617.1"/>
    </source>
</evidence>
<reference evidence="7 8" key="1">
    <citation type="submission" date="2016-01" db="EMBL/GenBank/DDBJ databases">
        <title>The new phylogeny of the genus Mycobacterium.</title>
        <authorList>
            <person name="Tarcisio F."/>
            <person name="Conor M."/>
            <person name="Antonella G."/>
            <person name="Elisabetta G."/>
            <person name="Giulia F.S."/>
            <person name="Sara T."/>
            <person name="Anna F."/>
            <person name="Clotilde B."/>
            <person name="Roberto B."/>
            <person name="Veronica D.S."/>
            <person name="Fabio R."/>
            <person name="Monica P."/>
            <person name="Olivier J."/>
            <person name="Enrico T."/>
            <person name="Nicola S."/>
        </authorList>
    </citation>
    <scope>NUCLEOTIDE SEQUENCE [LARGE SCALE GENOMIC DNA]</scope>
    <source>
        <strain evidence="7 8">DSM 44179</strain>
    </source>
</reference>
<dbReference type="EMBL" id="LQOJ01000081">
    <property type="protein sequence ID" value="ORU95617.1"/>
    <property type="molecule type" value="Genomic_DNA"/>
</dbReference>
<evidence type="ECO:0000313" key="8">
    <source>
        <dbReference type="Proteomes" id="UP000193484"/>
    </source>
</evidence>
<protein>
    <submittedName>
        <fullName evidence="7">Dihydroorotate dehydrogenase</fullName>
    </submittedName>
</protein>
<dbReference type="GO" id="GO:0005737">
    <property type="term" value="C:cytoplasm"/>
    <property type="evidence" value="ECO:0007669"/>
    <property type="project" value="InterPro"/>
</dbReference>
<keyword evidence="6" id="KW-0560">Oxidoreductase</keyword>
<evidence type="ECO:0000256" key="2">
    <source>
        <dbReference type="ARBA" id="ARBA00004725"/>
    </source>
</evidence>
<comment type="pathway">
    <text evidence="2">Pyrimidine metabolism; UMP biosynthesis via de novo pathway.</text>
</comment>
<evidence type="ECO:0000256" key="4">
    <source>
        <dbReference type="ARBA" id="ARBA00022643"/>
    </source>
</evidence>
<dbReference type="Proteomes" id="UP000193484">
    <property type="component" value="Unassembled WGS sequence"/>
</dbReference>
<dbReference type="STRING" id="1793.AWC04_19795"/>
<keyword evidence="4" id="KW-0288">FMN</keyword>
<comment type="caution">
    <text evidence="7">The sequence shown here is derived from an EMBL/GenBank/DDBJ whole genome shotgun (WGS) entry which is preliminary data.</text>
</comment>
<dbReference type="InterPro" id="IPR012135">
    <property type="entry name" value="Dihydroorotate_DH_1_2"/>
</dbReference>
<dbReference type="NCBIfam" id="NF005741">
    <property type="entry name" value="PRK07565.1"/>
    <property type="match status" value="1"/>
</dbReference>
<dbReference type="Gene3D" id="3.20.20.70">
    <property type="entry name" value="Aldolase class I"/>
    <property type="match status" value="1"/>
</dbReference>
<accession>A0A1X1QW69</accession>
<keyword evidence="3" id="KW-0285">Flavoprotein</keyword>
<dbReference type="PIRSF" id="PIRSF000164">
    <property type="entry name" value="DHO_oxidase"/>
    <property type="match status" value="1"/>
</dbReference>
<comment type="cofactor">
    <cofactor evidence="1">
        <name>FMN</name>
        <dbReference type="ChEBI" id="CHEBI:58210"/>
    </cofactor>
</comment>
<dbReference type="RefSeq" id="WP_085101087.1">
    <property type="nucleotide sequence ID" value="NZ_AP022603.1"/>
</dbReference>
<sequence length="307" mass="32957">MDLATEYLGLRLRNPLVAGASPLSRTADGVRRLADAGVAAVVLMSLFEEQLRDGDDDAARRYRRLLERSVSTVDVPVIASLNCATVGSWTDYARTLADAGAAALECNIYYLPADIDVDGRDVEDRYLDIVAAIRAAVDIPVSVKLGPYFSSMGQMARRLADAGADGLVLFNRFLQPDIDIEDMTRLLGPTLSSAAEMRLPMTWIALLHGRTRLALAASTGVRGGDEVIKYLLAGADVVEVASALLRNGPDYAAVLLDGLTAWLNRKNHAGVAEIRGRLAVPDDGVAHERDGYVGGMRAADETPYGAW</sequence>
<organism evidence="7 8">
    <name type="scientific">Mycolicibacterium fallax</name>
    <name type="common">Mycobacterium fallax</name>
    <dbReference type="NCBI Taxonomy" id="1793"/>
    <lineage>
        <taxon>Bacteria</taxon>
        <taxon>Bacillati</taxon>
        <taxon>Actinomycetota</taxon>
        <taxon>Actinomycetes</taxon>
        <taxon>Mycobacteriales</taxon>
        <taxon>Mycobacteriaceae</taxon>
        <taxon>Mycolicibacterium</taxon>
    </lineage>
</organism>
<evidence type="ECO:0000256" key="5">
    <source>
        <dbReference type="ARBA" id="ARBA00022975"/>
    </source>
</evidence>
<name>A0A1X1QW69_MYCFA</name>
<dbReference type="InterPro" id="IPR005720">
    <property type="entry name" value="Dihydroorotate_DH_cat"/>
</dbReference>
<dbReference type="InterPro" id="IPR050074">
    <property type="entry name" value="DHO_dehydrogenase"/>
</dbReference>
<dbReference type="GO" id="GO:0004152">
    <property type="term" value="F:dihydroorotate dehydrogenase activity"/>
    <property type="evidence" value="ECO:0007669"/>
    <property type="project" value="InterPro"/>
</dbReference>
<dbReference type="PANTHER" id="PTHR48109:SF3">
    <property type="entry name" value="SLL0744 PROTEIN"/>
    <property type="match status" value="1"/>
</dbReference>